<dbReference type="PANTHER" id="PTHR43072">
    <property type="entry name" value="N-ACETYLTRANSFERASE"/>
    <property type="match status" value="1"/>
</dbReference>
<evidence type="ECO:0000259" key="3">
    <source>
        <dbReference type="PROSITE" id="PS51186"/>
    </source>
</evidence>
<dbReference type="PANTHER" id="PTHR43072:SF23">
    <property type="entry name" value="UPF0039 PROTEIN C11D3.02C"/>
    <property type="match status" value="1"/>
</dbReference>
<evidence type="ECO:0000313" key="5">
    <source>
        <dbReference type="Proteomes" id="UP000295096"/>
    </source>
</evidence>
<dbReference type="EMBL" id="SMSJ01000016">
    <property type="protein sequence ID" value="TDH61936.1"/>
    <property type="molecule type" value="Genomic_DNA"/>
</dbReference>
<dbReference type="InterPro" id="IPR016181">
    <property type="entry name" value="Acyl_CoA_acyltransferase"/>
</dbReference>
<dbReference type="AlphaFoldDB" id="A0A4R5QFW6"/>
<comment type="caution">
    <text evidence="4">The sequence shown here is derived from an EMBL/GenBank/DDBJ whole genome shotgun (WGS) entry which is preliminary data.</text>
</comment>
<dbReference type="Proteomes" id="UP000295096">
    <property type="component" value="Unassembled WGS sequence"/>
</dbReference>
<dbReference type="SUPFAM" id="SSF55729">
    <property type="entry name" value="Acyl-CoA N-acyltransferases (Nat)"/>
    <property type="match status" value="1"/>
</dbReference>
<keyword evidence="1 4" id="KW-0808">Transferase</keyword>
<reference evidence="4 5" key="1">
    <citation type="journal article" date="2016" name="J. Microbiol.">
        <title>Dankookia rubra gen. nov., sp. nov., an alphaproteobacterium isolated from sediment of a shallow stream.</title>
        <authorList>
            <person name="Kim W.H."/>
            <person name="Kim D.H."/>
            <person name="Kang K."/>
            <person name="Ahn T.Y."/>
        </authorList>
    </citation>
    <scope>NUCLEOTIDE SEQUENCE [LARGE SCALE GENOMIC DNA]</scope>
    <source>
        <strain evidence="4 5">JCM30602</strain>
    </source>
</reference>
<dbReference type="RefSeq" id="WP_133289306.1">
    <property type="nucleotide sequence ID" value="NZ_SMSJ01000016.1"/>
</dbReference>
<keyword evidence="2" id="KW-0012">Acyltransferase</keyword>
<evidence type="ECO:0000256" key="2">
    <source>
        <dbReference type="ARBA" id="ARBA00023315"/>
    </source>
</evidence>
<protein>
    <submittedName>
        <fullName evidence="4">N-acetyltransferase family protein</fullName>
    </submittedName>
</protein>
<evidence type="ECO:0000256" key="1">
    <source>
        <dbReference type="ARBA" id="ARBA00022679"/>
    </source>
</evidence>
<proteinExistence type="predicted"/>
<dbReference type="PROSITE" id="PS51186">
    <property type="entry name" value="GNAT"/>
    <property type="match status" value="1"/>
</dbReference>
<accession>A0A4R5QFW6</accession>
<feature type="domain" description="N-acetyltransferase" evidence="3">
    <location>
        <begin position="1"/>
        <end position="157"/>
    </location>
</feature>
<dbReference type="InterPro" id="IPR000182">
    <property type="entry name" value="GNAT_dom"/>
</dbReference>
<dbReference type="Gene3D" id="3.40.630.30">
    <property type="match status" value="1"/>
</dbReference>
<dbReference type="OrthoDB" id="5459937at2"/>
<dbReference type="GO" id="GO:0016747">
    <property type="term" value="F:acyltransferase activity, transferring groups other than amino-acyl groups"/>
    <property type="evidence" value="ECO:0007669"/>
    <property type="project" value="InterPro"/>
</dbReference>
<dbReference type="Pfam" id="PF00583">
    <property type="entry name" value="Acetyltransf_1"/>
    <property type="match status" value="1"/>
</dbReference>
<sequence length="185" mass="19905">MTVRAAGETDPPGILAIYNEVIRTSTAVQADDPMPPADRAAWFAGRQAEGYPVLVAEDAAGMAGFGDFRAWPGHRHTVAHSLDIRAKCRGRGGALVTALFPVAEGLGKHMMIAGVDAAKAASIAMHERLGFGRVAHLREVGRKFDRWLDLVFLQRLLGAPQSLRNPQKQLGVRGNTFPRPGFLAS</sequence>
<name>A0A4R5QFW6_9PROT</name>
<keyword evidence="5" id="KW-1185">Reference proteome</keyword>
<evidence type="ECO:0000313" key="4">
    <source>
        <dbReference type="EMBL" id="TDH61936.1"/>
    </source>
</evidence>
<gene>
    <name evidence="4" type="ORF">E2C06_14420</name>
</gene>
<organism evidence="4 5">
    <name type="scientific">Dankookia rubra</name>
    <dbReference type="NCBI Taxonomy" id="1442381"/>
    <lineage>
        <taxon>Bacteria</taxon>
        <taxon>Pseudomonadati</taxon>
        <taxon>Pseudomonadota</taxon>
        <taxon>Alphaproteobacteria</taxon>
        <taxon>Acetobacterales</taxon>
        <taxon>Roseomonadaceae</taxon>
        <taxon>Dankookia</taxon>
    </lineage>
</organism>